<dbReference type="InterPro" id="IPR051567">
    <property type="entry name" value="Unconventional_Myosin_ATPase"/>
</dbReference>
<dbReference type="PANTHER" id="PTHR22692">
    <property type="entry name" value="MYOSIN VII, XV"/>
    <property type="match status" value="1"/>
</dbReference>
<dbReference type="PROSITE" id="PS51016">
    <property type="entry name" value="MYTH4"/>
    <property type="match status" value="1"/>
</dbReference>
<feature type="domain" description="MyTH4" evidence="1">
    <location>
        <begin position="1"/>
        <end position="121"/>
    </location>
</feature>
<sequence>SCLAALMRFMGDQPTLKNQAEIDYIYEILQVCGPPDGNMLGVLCFSVPCRESCIQGWRLLSLLTGFFLPSNTLMPYATKFLQQASTDPANLARTCYGNLRKMIMYGGRRHLPFRVEMEALLVPGNEASSICSLFGRGVCLVPRVKTTHLPPWLQVAAEVVQEICEQMGINEQEEIQEFALFASKNDGKVVRPVHQYEYIHDYLLEDSSVILDLRRLSWKTPLHFENEIYISVHYSQVQQDYLKGKLLLNYNSELEKQVGTMALFQHWARGLGDGELPLSLLDLQTSTWVGAAFSAVSCSVLQILDIGISTVSLPAEHVIQLPLFGYNAYPVERCSEPRIPLPCVLGVNSDQIVIVASRSQELCCHIPLKERMRTLRPLDDSGVPGLEVNYGSVDNPQTMWFELHQVKRTLSTACYWPCNECSYWDNI</sequence>
<dbReference type="InterPro" id="IPR000857">
    <property type="entry name" value="MyTH4_dom"/>
</dbReference>
<reference evidence="2" key="2">
    <citation type="submission" date="2025-08" db="UniProtKB">
        <authorList>
            <consortium name="Ensembl"/>
        </authorList>
    </citation>
    <scope>IDENTIFICATION</scope>
</reference>
<accession>A0A452H2K3</accession>
<protein>
    <recommendedName>
        <fullName evidence="1">MyTH4 domain-containing protein</fullName>
    </recommendedName>
</protein>
<keyword evidence="3" id="KW-1185">Reference proteome</keyword>
<proteinExistence type="predicted"/>
<evidence type="ECO:0000259" key="1">
    <source>
        <dbReference type="PROSITE" id="PS51016"/>
    </source>
</evidence>
<dbReference type="Proteomes" id="UP000291020">
    <property type="component" value="Unassembled WGS sequence"/>
</dbReference>
<organism evidence="2 3">
    <name type="scientific">Gopherus agassizii</name>
    <name type="common">Agassiz's desert tortoise</name>
    <dbReference type="NCBI Taxonomy" id="38772"/>
    <lineage>
        <taxon>Eukaryota</taxon>
        <taxon>Metazoa</taxon>
        <taxon>Chordata</taxon>
        <taxon>Craniata</taxon>
        <taxon>Vertebrata</taxon>
        <taxon>Euteleostomi</taxon>
        <taxon>Archelosauria</taxon>
        <taxon>Testudinata</taxon>
        <taxon>Testudines</taxon>
        <taxon>Cryptodira</taxon>
        <taxon>Durocryptodira</taxon>
        <taxon>Testudinoidea</taxon>
        <taxon>Testudinidae</taxon>
        <taxon>Gopherus</taxon>
    </lineage>
</organism>
<reference evidence="3" key="1">
    <citation type="journal article" date="2017" name="PLoS ONE">
        <title>The Agassiz's desert tortoise genome provides a resource for the conservation of a threatened species.</title>
        <authorList>
            <person name="Tollis M."/>
            <person name="DeNardo D.F."/>
            <person name="Cornelius J.A."/>
            <person name="Dolby G.A."/>
            <person name="Edwards T."/>
            <person name="Henen B.T."/>
            <person name="Karl A.E."/>
            <person name="Murphy R.W."/>
            <person name="Kusumi K."/>
        </authorList>
    </citation>
    <scope>NUCLEOTIDE SEQUENCE [LARGE SCALE GENOMIC DNA]</scope>
</reference>
<dbReference type="PANTHER" id="PTHR22692:SF16">
    <property type="entry name" value="MYOSIN XVB"/>
    <property type="match status" value="1"/>
</dbReference>
<dbReference type="Pfam" id="PF00784">
    <property type="entry name" value="MyTH4"/>
    <property type="match status" value="1"/>
</dbReference>
<reference evidence="2" key="3">
    <citation type="submission" date="2025-09" db="UniProtKB">
        <authorList>
            <consortium name="Ensembl"/>
        </authorList>
    </citation>
    <scope>IDENTIFICATION</scope>
</reference>
<evidence type="ECO:0000313" key="2">
    <source>
        <dbReference type="Ensembl" id="ENSGAGP00000008637.1"/>
    </source>
</evidence>
<dbReference type="GO" id="GO:0005856">
    <property type="term" value="C:cytoskeleton"/>
    <property type="evidence" value="ECO:0007669"/>
    <property type="project" value="InterPro"/>
</dbReference>
<dbReference type="Gene3D" id="1.25.40.530">
    <property type="entry name" value="MyTH4 domain"/>
    <property type="match status" value="1"/>
</dbReference>
<name>A0A452H2K3_9SAUR</name>
<dbReference type="AlphaFoldDB" id="A0A452H2K3"/>
<evidence type="ECO:0000313" key="3">
    <source>
        <dbReference type="Proteomes" id="UP000291020"/>
    </source>
</evidence>
<dbReference type="InterPro" id="IPR038185">
    <property type="entry name" value="MyTH4_dom_sf"/>
</dbReference>
<dbReference type="Ensembl" id="ENSGAGT00000009931.1">
    <property type="protein sequence ID" value="ENSGAGP00000008637.1"/>
    <property type="gene ID" value="ENSGAGG00000006838.1"/>
</dbReference>